<keyword evidence="2" id="KW-1185">Reference proteome</keyword>
<sequence>MKNISDVTVKSGMERASVTIGMAIVAGVQTARDDELFIRVTDMLNLWAMINIMRQLIVTDRRKE</sequence>
<protein>
    <submittedName>
        <fullName evidence="1">Uncharacterized protein</fullName>
    </submittedName>
</protein>
<reference evidence="1" key="1">
    <citation type="submission" date="2014-12" db="EMBL/GenBank/DDBJ databases">
        <title>Genome Sequence of Valsa Canker Pathogens Uncovers a Specific Adaption of Colonization on Woody Bark.</title>
        <authorList>
            <person name="Yin Z."/>
            <person name="Liu H."/>
            <person name="Gao X."/>
            <person name="Li Z."/>
            <person name="Song N."/>
            <person name="Ke X."/>
            <person name="Dai Q."/>
            <person name="Wu Y."/>
            <person name="Sun Y."/>
            <person name="Xu J.-R."/>
            <person name="Kang Z.K."/>
            <person name="Wang L."/>
            <person name="Huang L."/>
        </authorList>
    </citation>
    <scope>NUCLEOTIDE SEQUENCE [LARGE SCALE GENOMIC DNA]</scope>
    <source>
        <strain evidence="1">03-8</strain>
    </source>
</reference>
<evidence type="ECO:0000313" key="2">
    <source>
        <dbReference type="Proteomes" id="UP000078559"/>
    </source>
</evidence>
<dbReference type="Proteomes" id="UP000078559">
    <property type="component" value="Chromosome 5"/>
</dbReference>
<dbReference type="AlphaFoldDB" id="A0A194VYX4"/>
<name>A0A194VYX4_CYTMA</name>
<gene>
    <name evidence="1" type="ORF">VM1G_11599</name>
</gene>
<accession>A0A194VYX4</accession>
<organism evidence="1 2">
    <name type="scientific">Cytospora mali</name>
    <name type="common">Apple Valsa canker fungus</name>
    <name type="synonym">Valsa mali</name>
    <dbReference type="NCBI Taxonomy" id="578113"/>
    <lineage>
        <taxon>Eukaryota</taxon>
        <taxon>Fungi</taxon>
        <taxon>Dikarya</taxon>
        <taxon>Ascomycota</taxon>
        <taxon>Pezizomycotina</taxon>
        <taxon>Sordariomycetes</taxon>
        <taxon>Sordariomycetidae</taxon>
        <taxon>Diaporthales</taxon>
        <taxon>Cytosporaceae</taxon>
        <taxon>Cytospora</taxon>
    </lineage>
</organism>
<dbReference type="EMBL" id="CM003102">
    <property type="protein sequence ID" value="KUI69446.1"/>
    <property type="molecule type" value="Genomic_DNA"/>
</dbReference>
<evidence type="ECO:0000313" key="1">
    <source>
        <dbReference type="EMBL" id="KUI69446.1"/>
    </source>
</evidence>
<proteinExistence type="predicted"/>